<evidence type="ECO:0000313" key="1">
    <source>
        <dbReference type="EMBL" id="JAH67165.1"/>
    </source>
</evidence>
<protein>
    <submittedName>
        <fullName evidence="1">Uncharacterized protein</fullName>
    </submittedName>
</protein>
<organism evidence="1">
    <name type="scientific">Anguilla anguilla</name>
    <name type="common">European freshwater eel</name>
    <name type="synonym">Muraena anguilla</name>
    <dbReference type="NCBI Taxonomy" id="7936"/>
    <lineage>
        <taxon>Eukaryota</taxon>
        <taxon>Metazoa</taxon>
        <taxon>Chordata</taxon>
        <taxon>Craniata</taxon>
        <taxon>Vertebrata</taxon>
        <taxon>Euteleostomi</taxon>
        <taxon>Actinopterygii</taxon>
        <taxon>Neopterygii</taxon>
        <taxon>Teleostei</taxon>
        <taxon>Anguilliformes</taxon>
        <taxon>Anguillidae</taxon>
        <taxon>Anguilla</taxon>
    </lineage>
</organism>
<accession>A0A0E9UPK5</accession>
<dbReference type="EMBL" id="GBXM01041412">
    <property type="protein sequence ID" value="JAH67165.1"/>
    <property type="molecule type" value="Transcribed_RNA"/>
</dbReference>
<proteinExistence type="predicted"/>
<name>A0A0E9UPK5_ANGAN</name>
<reference evidence="1" key="1">
    <citation type="submission" date="2014-11" db="EMBL/GenBank/DDBJ databases">
        <authorList>
            <person name="Amaro Gonzalez C."/>
        </authorList>
    </citation>
    <scope>NUCLEOTIDE SEQUENCE</scope>
</reference>
<reference evidence="1" key="2">
    <citation type="journal article" date="2015" name="Fish Shellfish Immunol.">
        <title>Early steps in the European eel (Anguilla anguilla)-Vibrio vulnificus interaction in the gills: Role of the RtxA13 toxin.</title>
        <authorList>
            <person name="Callol A."/>
            <person name="Pajuelo D."/>
            <person name="Ebbesson L."/>
            <person name="Teles M."/>
            <person name="MacKenzie S."/>
            <person name="Amaro C."/>
        </authorList>
    </citation>
    <scope>NUCLEOTIDE SEQUENCE</scope>
</reference>
<dbReference type="AlphaFoldDB" id="A0A0E9UPK5"/>
<sequence length="63" mass="7174">MLTLKLYRFKPCLTVKGNSFHSCAPVCANEHCPIFVLHLRGCRFAMLDLVLWLCDSLTLENSC</sequence>